<comment type="subcellular location">
    <subcellularLocation>
        <location evidence="1">Cell membrane</location>
        <topology evidence="1">Multi-pass membrane protein</topology>
    </subcellularLocation>
</comment>
<feature type="transmembrane region" description="Helical" evidence="6">
    <location>
        <begin position="202"/>
        <end position="223"/>
    </location>
</feature>
<sequence length="407" mass="42226">MWRQPRTVWSVAFACVIAFMGIGLVDPILKPIADDLGASASQVSLLFTSYMAVMGVAMLGTGWVSSRVGAKRTLLVGLLVIIVGAGLAGAQDSVGGIVAFRAVWGLGNALFIATALATIVRAARGSVGQAIILYEAALGVGIATGPLLGGWLGGHSWRWPFWGVSALMAIAFIGIITTLPATRPTGGGTSLAAPLRALSHRGLLTVGITALLYNFGFFTLLAFTPFPLAMGAHDVGLVFFGWGLLLAFTSVVVAPRLQRRFGTLPGIVGALLGFAVILAAMAIGTEHKPVLVVGVILSGAFLGINNTLITETVMKVSPVERGVASAAYSFVRFGGGAIAPYLAGKLGERSVHIPFWVGSGAVVLAVLVLLTARREVQATDKEHGHTMAERTTEERDLEAEAVTVGDA</sequence>
<dbReference type="EMBL" id="CP157483">
    <property type="protein sequence ID" value="XBO43485.1"/>
    <property type="molecule type" value="Genomic_DNA"/>
</dbReference>
<evidence type="ECO:0000256" key="5">
    <source>
        <dbReference type="SAM" id="MobiDB-lite"/>
    </source>
</evidence>
<name>A0AAU7JT61_9MICO</name>
<evidence type="ECO:0000259" key="7">
    <source>
        <dbReference type="PROSITE" id="PS50850"/>
    </source>
</evidence>
<feature type="domain" description="Major facilitator superfamily (MFS) profile" evidence="7">
    <location>
        <begin position="7"/>
        <end position="377"/>
    </location>
</feature>
<feature type="transmembrane region" description="Helical" evidence="6">
    <location>
        <begin position="45"/>
        <end position="66"/>
    </location>
</feature>
<evidence type="ECO:0000313" key="8">
    <source>
        <dbReference type="EMBL" id="XBO43485.1"/>
    </source>
</evidence>
<dbReference type="InterPro" id="IPR011701">
    <property type="entry name" value="MFS"/>
</dbReference>
<feature type="transmembrane region" description="Helical" evidence="6">
    <location>
        <begin position="261"/>
        <end position="284"/>
    </location>
</feature>
<dbReference type="InterPro" id="IPR053200">
    <property type="entry name" value="YfmO-like"/>
</dbReference>
<dbReference type="SUPFAM" id="SSF103473">
    <property type="entry name" value="MFS general substrate transporter"/>
    <property type="match status" value="1"/>
</dbReference>
<evidence type="ECO:0000256" key="2">
    <source>
        <dbReference type="ARBA" id="ARBA00022692"/>
    </source>
</evidence>
<dbReference type="PANTHER" id="PTHR43683">
    <property type="entry name" value="MULTIDRUG EFFLUX PROTEIN YFMO"/>
    <property type="match status" value="1"/>
</dbReference>
<keyword evidence="2 6" id="KW-0812">Transmembrane</keyword>
<dbReference type="PRINTS" id="PR01035">
    <property type="entry name" value="TCRTETA"/>
</dbReference>
<feature type="transmembrane region" description="Helical" evidence="6">
    <location>
        <begin position="159"/>
        <end position="181"/>
    </location>
</feature>
<dbReference type="PANTHER" id="PTHR43683:SF1">
    <property type="entry name" value="MULTIDRUG EFFLUX PROTEIN YFMO"/>
    <property type="match status" value="1"/>
</dbReference>
<keyword evidence="4 6" id="KW-0472">Membrane</keyword>
<feature type="compositionally biased region" description="Basic and acidic residues" evidence="5">
    <location>
        <begin position="380"/>
        <end position="394"/>
    </location>
</feature>
<evidence type="ECO:0000256" key="3">
    <source>
        <dbReference type="ARBA" id="ARBA00022989"/>
    </source>
</evidence>
<dbReference type="AlphaFoldDB" id="A0AAU7JT61"/>
<dbReference type="GO" id="GO:0005886">
    <property type="term" value="C:plasma membrane"/>
    <property type="evidence" value="ECO:0007669"/>
    <property type="project" value="UniProtKB-SubCell"/>
</dbReference>
<accession>A0AAU7JT61</accession>
<feature type="transmembrane region" description="Helical" evidence="6">
    <location>
        <begin position="355"/>
        <end position="372"/>
    </location>
</feature>
<feature type="transmembrane region" description="Helical" evidence="6">
    <location>
        <begin position="132"/>
        <end position="153"/>
    </location>
</feature>
<dbReference type="RefSeq" id="WP_406830921.1">
    <property type="nucleotide sequence ID" value="NZ_CP157483.1"/>
</dbReference>
<dbReference type="InterPro" id="IPR001958">
    <property type="entry name" value="Tet-R_TetA/multi-R_MdtG-like"/>
</dbReference>
<organism evidence="8">
    <name type="scientific">Pedococcus sp. KACC 23699</name>
    <dbReference type="NCBI Taxonomy" id="3149228"/>
    <lineage>
        <taxon>Bacteria</taxon>
        <taxon>Bacillati</taxon>
        <taxon>Actinomycetota</taxon>
        <taxon>Actinomycetes</taxon>
        <taxon>Micrococcales</taxon>
        <taxon>Intrasporangiaceae</taxon>
        <taxon>Pedococcus</taxon>
    </lineage>
</organism>
<gene>
    <name evidence="8" type="ORF">ABEG17_18270</name>
</gene>
<feature type="region of interest" description="Disordered" evidence="5">
    <location>
        <begin position="380"/>
        <end position="407"/>
    </location>
</feature>
<feature type="transmembrane region" description="Helical" evidence="6">
    <location>
        <begin position="102"/>
        <end position="120"/>
    </location>
</feature>
<feature type="transmembrane region" description="Helical" evidence="6">
    <location>
        <begin position="73"/>
        <end position="90"/>
    </location>
</feature>
<protein>
    <submittedName>
        <fullName evidence="8">MFS transporter</fullName>
    </submittedName>
</protein>
<dbReference type="Pfam" id="PF07690">
    <property type="entry name" value="MFS_1"/>
    <property type="match status" value="1"/>
</dbReference>
<evidence type="ECO:0000256" key="4">
    <source>
        <dbReference type="ARBA" id="ARBA00023136"/>
    </source>
</evidence>
<dbReference type="InterPro" id="IPR020846">
    <property type="entry name" value="MFS_dom"/>
</dbReference>
<dbReference type="GO" id="GO:0022857">
    <property type="term" value="F:transmembrane transporter activity"/>
    <property type="evidence" value="ECO:0007669"/>
    <property type="project" value="InterPro"/>
</dbReference>
<dbReference type="PROSITE" id="PS50850">
    <property type="entry name" value="MFS"/>
    <property type="match status" value="1"/>
</dbReference>
<proteinExistence type="predicted"/>
<dbReference type="CDD" id="cd17474">
    <property type="entry name" value="MFS_YfmO_like"/>
    <property type="match status" value="1"/>
</dbReference>
<dbReference type="Gene3D" id="1.20.1250.20">
    <property type="entry name" value="MFS general substrate transporter like domains"/>
    <property type="match status" value="1"/>
</dbReference>
<reference evidence="8" key="1">
    <citation type="submission" date="2024-05" db="EMBL/GenBank/DDBJ databases">
        <authorList>
            <person name="Kim S."/>
            <person name="Heo J."/>
            <person name="Choi H."/>
            <person name="Choi Y."/>
            <person name="Kwon S.-W."/>
            <person name="Kim Y."/>
        </authorList>
    </citation>
    <scope>NUCLEOTIDE SEQUENCE</scope>
    <source>
        <strain evidence="8">KACC 23699</strain>
    </source>
</reference>
<feature type="transmembrane region" description="Helical" evidence="6">
    <location>
        <begin position="290"/>
        <end position="310"/>
    </location>
</feature>
<feature type="transmembrane region" description="Helical" evidence="6">
    <location>
        <begin position="235"/>
        <end position="254"/>
    </location>
</feature>
<feature type="transmembrane region" description="Helical" evidence="6">
    <location>
        <begin position="322"/>
        <end position="343"/>
    </location>
</feature>
<feature type="transmembrane region" description="Helical" evidence="6">
    <location>
        <begin position="7"/>
        <end position="25"/>
    </location>
</feature>
<keyword evidence="3 6" id="KW-1133">Transmembrane helix</keyword>
<evidence type="ECO:0000256" key="6">
    <source>
        <dbReference type="SAM" id="Phobius"/>
    </source>
</evidence>
<evidence type="ECO:0000256" key="1">
    <source>
        <dbReference type="ARBA" id="ARBA00004651"/>
    </source>
</evidence>
<dbReference type="InterPro" id="IPR036259">
    <property type="entry name" value="MFS_trans_sf"/>
</dbReference>